<dbReference type="AlphaFoldDB" id="A0A916ZUE3"/>
<protein>
    <submittedName>
        <fullName evidence="4">Methyltransferase</fullName>
    </submittedName>
</protein>
<evidence type="ECO:0000256" key="1">
    <source>
        <dbReference type="ARBA" id="ARBA00022603"/>
    </source>
</evidence>
<gene>
    <name evidence="4" type="ORF">GCM10011390_37260</name>
</gene>
<evidence type="ECO:0000313" key="5">
    <source>
        <dbReference type="Proteomes" id="UP000644699"/>
    </source>
</evidence>
<evidence type="ECO:0000259" key="3">
    <source>
        <dbReference type="Pfam" id="PF05175"/>
    </source>
</evidence>
<name>A0A916ZUE3_9HYPH</name>
<accession>A0A916ZUE3</accession>
<reference evidence="4" key="1">
    <citation type="journal article" date="2014" name="Int. J. Syst. Evol. Microbiol.">
        <title>Complete genome sequence of Corynebacterium casei LMG S-19264T (=DSM 44701T), isolated from a smear-ripened cheese.</title>
        <authorList>
            <consortium name="US DOE Joint Genome Institute (JGI-PGF)"/>
            <person name="Walter F."/>
            <person name="Albersmeier A."/>
            <person name="Kalinowski J."/>
            <person name="Ruckert C."/>
        </authorList>
    </citation>
    <scope>NUCLEOTIDE SEQUENCE</scope>
    <source>
        <strain evidence="4">CGMCC 1.15367</strain>
    </source>
</reference>
<dbReference type="PANTHER" id="PTHR47739">
    <property type="entry name" value="TRNA1(VAL) (ADENINE(37)-N6)-METHYLTRANSFERASE"/>
    <property type="match status" value="1"/>
</dbReference>
<sequence length="263" mass="27006">MNCPDGEGATSLDAFQGGRFHLLQPKGWGYRAGLDALLLAASLPDDLDGRAADLGAGAGAAGFAFAARCATARVLLVERDPAMAALARRSLTLVENAALALRLSVAQADVVAPRPLREAAGLSDGAFDLVLTNPPFHPAGGRVSPDARRGAALAMPDPDFLGRWIASAAALLVHGGRLALVARPDNLGAILAAAENRLGDLRIVPVHSQAGRAAKRILVQARRGSRARLSLLPPVTLRDAAGRPLPLEAAIGAGTARIDFGGV</sequence>
<dbReference type="GO" id="GO:0003676">
    <property type="term" value="F:nucleic acid binding"/>
    <property type="evidence" value="ECO:0007669"/>
    <property type="project" value="InterPro"/>
</dbReference>
<dbReference type="SUPFAM" id="SSF53335">
    <property type="entry name" value="S-adenosyl-L-methionine-dependent methyltransferases"/>
    <property type="match status" value="1"/>
</dbReference>
<dbReference type="Pfam" id="PF05175">
    <property type="entry name" value="MTS"/>
    <property type="match status" value="1"/>
</dbReference>
<dbReference type="EMBL" id="BMIQ01000006">
    <property type="protein sequence ID" value="GGE14689.1"/>
    <property type="molecule type" value="Genomic_DNA"/>
</dbReference>
<dbReference type="RefSeq" id="WP_188911172.1">
    <property type="nucleotide sequence ID" value="NZ_BMIQ01000006.1"/>
</dbReference>
<feature type="domain" description="Methyltransferase small" evidence="3">
    <location>
        <begin position="38"/>
        <end position="183"/>
    </location>
</feature>
<keyword evidence="2" id="KW-0949">S-adenosyl-L-methionine</keyword>
<comment type="caution">
    <text evidence="4">The sequence shown here is derived from an EMBL/GenBank/DDBJ whole genome shotgun (WGS) entry which is preliminary data.</text>
</comment>
<evidence type="ECO:0000256" key="2">
    <source>
        <dbReference type="ARBA" id="ARBA00022691"/>
    </source>
</evidence>
<dbReference type="InterPro" id="IPR002052">
    <property type="entry name" value="DNA_methylase_N6_adenine_CS"/>
</dbReference>
<dbReference type="GO" id="GO:0008757">
    <property type="term" value="F:S-adenosylmethionine-dependent methyltransferase activity"/>
    <property type="evidence" value="ECO:0007669"/>
    <property type="project" value="UniProtKB-ARBA"/>
</dbReference>
<reference evidence="4" key="2">
    <citation type="submission" date="2020-09" db="EMBL/GenBank/DDBJ databases">
        <authorList>
            <person name="Sun Q."/>
            <person name="Zhou Y."/>
        </authorList>
    </citation>
    <scope>NUCLEOTIDE SEQUENCE</scope>
    <source>
        <strain evidence="4">CGMCC 1.15367</strain>
    </source>
</reference>
<dbReference type="GO" id="GO:0008170">
    <property type="term" value="F:N-methyltransferase activity"/>
    <property type="evidence" value="ECO:0007669"/>
    <property type="project" value="UniProtKB-ARBA"/>
</dbReference>
<dbReference type="InterPro" id="IPR029063">
    <property type="entry name" value="SAM-dependent_MTases_sf"/>
</dbReference>
<dbReference type="GO" id="GO:0032259">
    <property type="term" value="P:methylation"/>
    <property type="evidence" value="ECO:0007669"/>
    <property type="project" value="UniProtKB-KW"/>
</dbReference>
<dbReference type="Gene3D" id="3.40.50.150">
    <property type="entry name" value="Vaccinia Virus protein VP39"/>
    <property type="match status" value="1"/>
</dbReference>
<keyword evidence="1 4" id="KW-0808">Transferase</keyword>
<dbReference type="PROSITE" id="PS00092">
    <property type="entry name" value="N6_MTASE"/>
    <property type="match status" value="1"/>
</dbReference>
<dbReference type="PANTHER" id="PTHR47739:SF1">
    <property type="entry name" value="TRNA1(VAL) (ADENINE(37)-N6)-METHYLTRANSFERASE"/>
    <property type="match status" value="1"/>
</dbReference>
<evidence type="ECO:0000313" key="4">
    <source>
        <dbReference type="EMBL" id="GGE14689.1"/>
    </source>
</evidence>
<dbReference type="InterPro" id="IPR007848">
    <property type="entry name" value="Small_mtfrase_dom"/>
</dbReference>
<keyword evidence="1 4" id="KW-0489">Methyltransferase</keyword>
<dbReference type="Proteomes" id="UP000644699">
    <property type="component" value="Unassembled WGS sequence"/>
</dbReference>
<proteinExistence type="predicted"/>
<organism evidence="4 5">
    <name type="scientific">Aureimonas endophytica</name>
    <dbReference type="NCBI Taxonomy" id="2027858"/>
    <lineage>
        <taxon>Bacteria</taxon>
        <taxon>Pseudomonadati</taxon>
        <taxon>Pseudomonadota</taxon>
        <taxon>Alphaproteobacteria</taxon>
        <taxon>Hyphomicrobiales</taxon>
        <taxon>Aurantimonadaceae</taxon>
        <taxon>Aureimonas</taxon>
    </lineage>
</organism>
<dbReference type="InterPro" id="IPR050210">
    <property type="entry name" value="tRNA_Adenine-N(6)_MTase"/>
</dbReference>
<keyword evidence="5" id="KW-1185">Reference proteome</keyword>